<name>A0AAV1U8Y2_9STRA</name>
<reference evidence="1" key="1">
    <citation type="submission" date="2024-01" db="EMBL/GenBank/DDBJ databases">
        <authorList>
            <person name="Webb A."/>
        </authorList>
    </citation>
    <scope>NUCLEOTIDE SEQUENCE</scope>
    <source>
        <strain evidence="1">Pm1</strain>
    </source>
</reference>
<dbReference type="AlphaFoldDB" id="A0AAV1U8Y2"/>
<organism evidence="1 2">
    <name type="scientific">Peronospora matthiolae</name>
    <dbReference type="NCBI Taxonomy" id="2874970"/>
    <lineage>
        <taxon>Eukaryota</taxon>
        <taxon>Sar</taxon>
        <taxon>Stramenopiles</taxon>
        <taxon>Oomycota</taxon>
        <taxon>Peronosporomycetes</taxon>
        <taxon>Peronosporales</taxon>
        <taxon>Peronosporaceae</taxon>
        <taxon>Peronospora</taxon>
    </lineage>
</organism>
<evidence type="ECO:0000313" key="2">
    <source>
        <dbReference type="Proteomes" id="UP001162060"/>
    </source>
</evidence>
<comment type="caution">
    <text evidence="1">The sequence shown here is derived from an EMBL/GenBank/DDBJ whole genome shotgun (WGS) entry which is preliminary data.</text>
</comment>
<accession>A0AAV1U8Y2</accession>
<proteinExistence type="predicted"/>
<gene>
    <name evidence="1" type="ORF">PM001_LOCUS16224</name>
</gene>
<dbReference type="EMBL" id="CAKLBY020000172">
    <property type="protein sequence ID" value="CAK7931074.1"/>
    <property type="molecule type" value="Genomic_DNA"/>
</dbReference>
<sequence>MWHSPLKLKATPQAKYIACASPKVPTLYHAVSIKNTATARYSQDTVDARSQSGVGLTVYEANVKYDATSRLKQQKNARERVHLLLCTVRGPVSKAALILPSKSLSLLNLGRLHVWCRGYNTTNEKRQCK</sequence>
<dbReference type="Proteomes" id="UP001162060">
    <property type="component" value="Unassembled WGS sequence"/>
</dbReference>
<evidence type="ECO:0000313" key="1">
    <source>
        <dbReference type="EMBL" id="CAK7931074.1"/>
    </source>
</evidence>
<protein>
    <submittedName>
        <fullName evidence="1">Uncharacterized protein</fullName>
    </submittedName>
</protein>